<dbReference type="AlphaFoldDB" id="A0AAD6XBK9"/>
<sequence length="230" mass="24818">MIKALYRRGIARKETGQLLAAQKGNLDFTAILSKDPDNINPKATPAADASVPRFILHLAIDEIVDTHGDILSRLRTLTNVTTVKVAHEAQPLPRPRVSEKQHAPLLAQLVAYVKAGGTVVIGCAFSSFMSGTEMTAFFNKGWGLPWKMSAYHRTTFALNQQNPLAATTSALQKSYSMKAGHFFERCGGQGGAVPVVFAEVGRGWLGYVGDVNSEKGSTEAIVAMFGLQNK</sequence>
<gene>
    <name evidence="1" type="ORF">C8F04DRAFT_1230121</name>
</gene>
<accession>A0AAD6XBK9</accession>
<dbReference type="Proteomes" id="UP001218188">
    <property type="component" value="Unassembled WGS sequence"/>
</dbReference>
<keyword evidence="2" id="KW-1185">Reference proteome</keyword>
<proteinExistence type="predicted"/>
<protein>
    <submittedName>
        <fullName evidence="1">Uncharacterized protein</fullName>
    </submittedName>
</protein>
<name>A0AAD6XBK9_9AGAR</name>
<evidence type="ECO:0000313" key="1">
    <source>
        <dbReference type="EMBL" id="KAJ7042021.1"/>
    </source>
</evidence>
<evidence type="ECO:0000313" key="2">
    <source>
        <dbReference type="Proteomes" id="UP001218188"/>
    </source>
</evidence>
<reference evidence="1" key="1">
    <citation type="submission" date="2023-03" db="EMBL/GenBank/DDBJ databases">
        <title>Massive genome expansion in bonnet fungi (Mycena s.s.) driven by repeated elements and novel gene families across ecological guilds.</title>
        <authorList>
            <consortium name="Lawrence Berkeley National Laboratory"/>
            <person name="Harder C.B."/>
            <person name="Miyauchi S."/>
            <person name="Viragh M."/>
            <person name="Kuo A."/>
            <person name="Thoen E."/>
            <person name="Andreopoulos B."/>
            <person name="Lu D."/>
            <person name="Skrede I."/>
            <person name="Drula E."/>
            <person name="Henrissat B."/>
            <person name="Morin E."/>
            <person name="Kohler A."/>
            <person name="Barry K."/>
            <person name="LaButti K."/>
            <person name="Morin E."/>
            <person name="Salamov A."/>
            <person name="Lipzen A."/>
            <person name="Mereny Z."/>
            <person name="Hegedus B."/>
            <person name="Baldrian P."/>
            <person name="Stursova M."/>
            <person name="Weitz H."/>
            <person name="Taylor A."/>
            <person name="Grigoriev I.V."/>
            <person name="Nagy L.G."/>
            <person name="Martin F."/>
            <person name="Kauserud H."/>
        </authorList>
    </citation>
    <scope>NUCLEOTIDE SEQUENCE</scope>
    <source>
        <strain evidence="1">CBHHK200</strain>
    </source>
</reference>
<comment type="caution">
    <text evidence="1">The sequence shown here is derived from an EMBL/GenBank/DDBJ whole genome shotgun (WGS) entry which is preliminary data.</text>
</comment>
<dbReference type="EMBL" id="JARJCM010000014">
    <property type="protein sequence ID" value="KAJ7042021.1"/>
    <property type="molecule type" value="Genomic_DNA"/>
</dbReference>
<organism evidence="1 2">
    <name type="scientific">Mycena alexandri</name>
    <dbReference type="NCBI Taxonomy" id="1745969"/>
    <lineage>
        <taxon>Eukaryota</taxon>
        <taxon>Fungi</taxon>
        <taxon>Dikarya</taxon>
        <taxon>Basidiomycota</taxon>
        <taxon>Agaricomycotina</taxon>
        <taxon>Agaricomycetes</taxon>
        <taxon>Agaricomycetidae</taxon>
        <taxon>Agaricales</taxon>
        <taxon>Marasmiineae</taxon>
        <taxon>Mycenaceae</taxon>
        <taxon>Mycena</taxon>
    </lineage>
</organism>